<evidence type="ECO:0000256" key="1">
    <source>
        <dbReference type="SAM" id="SignalP"/>
    </source>
</evidence>
<feature type="signal peptide" evidence="1">
    <location>
        <begin position="1"/>
        <end position="16"/>
    </location>
</feature>
<proteinExistence type="predicted"/>
<gene>
    <name evidence="2" type="ORF">ACJMK2_038877</name>
</gene>
<evidence type="ECO:0000313" key="2">
    <source>
        <dbReference type="EMBL" id="KAL3870840.1"/>
    </source>
</evidence>
<sequence length="114" mass="12649">MKYVAVLLGLVCLVCSQEEDMGTVRDEMINTFTAELTKRGLNAVKAAETATSIVNNNEDWEYLLDDRYVLGTGFLSDDHINDVLEMFLSSEVQATLTDGNDVVVPANQNENKDE</sequence>
<reference evidence="2 3" key="1">
    <citation type="submission" date="2024-11" db="EMBL/GenBank/DDBJ databases">
        <title>Chromosome-level genome assembly of the freshwater bivalve Anodonta woodiana.</title>
        <authorList>
            <person name="Chen X."/>
        </authorList>
    </citation>
    <scope>NUCLEOTIDE SEQUENCE [LARGE SCALE GENOMIC DNA]</scope>
    <source>
        <strain evidence="2">MN2024</strain>
        <tissue evidence="2">Gills</tissue>
    </source>
</reference>
<name>A0ABD3WBD3_SINWO</name>
<keyword evidence="1" id="KW-0732">Signal</keyword>
<accession>A0ABD3WBD3</accession>
<keyword evidence="3" id="KW-1185">Reference proteome</keyword>
<protein>
    <submittedName>
        <fullName evidence="2">Uncharacterized protein</fullName>
    </submittedName>
</protein>
<dbReference type="Proteomes" id="UP001634394">
    <property type="component" value="Unassembled WGS sequence"/>
</dbReference>
<feature type="chain" id="PRO_5044773950" evidence="1">
    <location>
        <begin position="17"/>
        <end position="114"/>
    </location>
</feature>
<dbReference type="AlphaFoldDB" id="A0ABD3WBD3"/>
<dbReference type="EMBL" id="JBJQND010000007">
    <property type="protein sequence ID" value="KAL3870840.1"/>
    <property type="molecule type" value="Genomic_DNA"/>
</dbReference>
<organism evidence="2 3">
    <name type="scientific">Sinanodonta woodiana</name>
    <name type="common">Chinese pond mussel</name>
    <name type="synonym">Anodonta woodiana</name>
    <dbReference type="NCBI Taxonomy" id="1069815"/>
    <lineage>
        <taxon>Eukaryota</taxon>
        <taxon>Metazoa</taxon>
        <taxon>Spiralia</taxon>
        <taxon>Lophotrochozoa</taxon>
        <taxon>Mollusca</taxon>
        <taxon>Bivalvia</taxon>
        <taxon>Autobranchia</taxon>
        <taxon>Heteroconchia</taxon>
        <taxon>Palaeoheterodonta</taxon>
        <taxon>Unionida</taxon>
        <taxon>Unionoidea</taxon>
        <taxon>Unionidae</taxon>
        <taxon>Unioninae</taxon>
        <taxon>Sinanodonta</taxon>
    </lineage>
</organism>
<comment type="caution">
    <text evidence="2">The sequence shown here is derived from an EMBL/GenBank/DDBJ whole genome shotgun (WGS) entry which is preliminary data.</text>
</comment>
<evidence type="ECO:0000313" key="3">
    <source>
        <dbReference type="Proteomes" id="UP001634394"/>
    </source>
</evidence>